<dbReference type="InterPro" id="IPR038076">
    <property type="entry name" value="MgtE_N_sf"/>
</dbReference>
<dbReference type="KEGG" id="ima:PO878_00110"/>
<dbReference type="SUPFAM" id="SSF158791">
    <property type="entry name" value="MgtE N-terminal domain-like"/>
    <property type="match status" value="1"/>
</dbReference>
<dbReference type="RefSeq" id="WP_272736648.1">
    <property type="nucleotide sequence ID" value="NZ_CP116942.1"/>
</dbReference>
<feature type="domain" description="CBS" evidence="2">
    <location>
        <begin position="338"/>
        <end position="396"/>
    </location>
</feature>
<dbReference type="InterPro" id="IPR058838">
    <property type="entry name" value="SH3_actinomycetes"/>
</dbReference>
<evidence type="ECO:0000259" key="2">
    <source>
        <dbReference type="PROSITE" id="PS51371"/>
    </source>
</evidence>
<evidence type="ECO:0000313" key="3">
    <source>
        <dbReference type="EMBL" id="WCO67126.1"/>
    </source>
</evidence>
<dbReference type="Pfam" id="PF03448">
    <property type="entry name" value="MgtE_N"/>
    <property type="match status" value="1"/>
</dbReference>
<dbReference type="PANTHER" id="PTHR43773:SF1">
    <property type="entry name" value="MAGNESIUM TRANSPORTER MGTE"/>
    <property type="match status" value="1"/>
</dbReference>
<dbReference type="GO" id="GO:0016020">
    <property type="term" value="C:membrane"/>
    <property type="evidence" value="ECO:0007669"/>
    <property type="project" value="InterPro"/>
</dbReference>
<dbReference type="Pfam" id="PF00571">
    <property type="entry name" value="CBS"/>
    <property type="match status" value="1"/>
</dbReference>
<protein>
    <submittedName>
        <fullName evidence="3">CBS domain-containing protein</fullName>
    </submittedName>
</protein>
<organism evidence="3 4">
    <name type="scientific">Iamia majanohamensis</name>
    <dbReference type="NCBI Taxonomy" id="467976"/>
    <lineage>
        <taxon>Bacteria</taxon>
        <taxon>Bacillati</taxon>
        <taxon>Actinomycetota</taxon>
        <taxon>Acidimicrobiia</taxon>
        <taxon>Acidimicrobiales</taxon>
        <taxon>Iamiaceae</taxon>
        <taxon>Iamia</taxon>
    </lineage>
</organism>
<dbReference type="SMART" id="SM00924">
    <property type="entry name" value="MgtE_N"/>
    <property type="match status" value="1"/>
</dbReference>
<name>A0AAE9Y7J3_9ACTN</name>
<dbReference type="Pfam" id="PF26205">
    <property type="entry name" value="SH3_actinomycetes"/>
    <property type="match status" value="1"/>
</dbReference>
<dbReference type="Gene3D" id="1.25.60.10">
    <property type="entry name" value="MgtE N-terminal domain-like"/>
    <property type="match status" value="1"/>
</dbReference>
<dbReference type="PROSITE" id="PS51371">
    <property type="entry name" value="CBS"/>
    <property type="match status" value="1"/>
</dbReference>
<dbReference type="InterPro" id="IPR006668">
    <property type="entry name" value="Mg_transptr_MgtE_intracell_dom"/>
</dbReference>
<dbReference type="CDD" id="cd04606">
    <property type="entry name" value="CBS_pair_Mg_transporter"/>
    <property type="match status" value="1"/>
</dbReference>
<dbReference type="EMBL" id="CP116942">
    <property type="protein sequence ID" value="WCO67126.1"/>
    <property type="molecule type" value="Genomic_DNA"/>
</dbReference>
<dbReference type="SMART" id="SM00116">
    <property type="entry name" value="CBS"/>
    <property type="match status" value="1"/>
</dbReference>
<evidence type="ECO:0000256" key="1">
    <source>
        <dbReference type="PROSITE-ProRule" id="PRU00703"/>
    </source>
</evidence>
<proteinExistence type="predicted"/>
<dbReference type="Gene3D" id="3.10.580.10">
    <property type="entry name" value="CBS-domain"/>
    <property type="match status" value="1"/>
</dbReference>
<keyword evidence="1" id="KW-0129">CBS domain</keyword>
<evidence type="ECO:0000313" key="4">
    <source>
        <dbReference type="Proteomes" id="UP001216390"/>
    </source>
</evidence>
<keyword evidence="4" id="KW-1185">Reference proteome</keyword>
<dbReference type="InterPro" id="IPR000644">
    <property type="entry name" value="CBS_dom"/>
</dbReference>
<dbReference type="SUPFAM" id="SSF54631">
    <property type="entry name" value="CBS-domain pair"/>
    <property type="match status" value="1"/>
</dbReference>
<dbReference type="AlphaFoldDB" id="A0AAE9Y7J3"/>
<dbReference type="GO" id="GO:0015095">
    <property type="term" value="F:magnesium ion transmembrane transporter activity"/>
    <property type="evidence" value="ECO:0007669"/>
    <property type="project" value="InterPro"/>
</dbReference>
<sequence length="406" mass="44228">MPGPIFVSRVARLPLLDADGHPLGRVDDVVVVPAGAEPARVLGLVATVQRRRIFVNEARLGSIEASGVRLRSGTIDVQPFSQRGGEKLVLGDIHGTKVGDAFIVDVAMEESARTGFWFVVAVALGGRGPLRRRRTEVVEWGDVAAHFDTGPEYAEVAELRGMHQSDVAERIRALPPAKRRRLAELMEDDRLADLLEELPEDEQIGLLSGLDLERAAHVLEEMEPDDAVDLLGEMSEAERQRLLEAMPPEDSTPLRRLLAYAEDTAGGLMTPEPIVLRGSATVAEALATVRDPDRPMELAAQVFVVQPPTSTPTGRFIGSVPFQRLLREPPATRLEECAHADPEPVPPELPLRDVAERLAAYDALAVPVCDAAHRLVGAVTVDDVLDHVLPPGWRRRRRPHLTGEGG</sequence>
<dbReference type="PANTHER" id="PTHR43773">
    <property type="entry name" value="MAGNESIUM TRANSPORTER MGTE"/>
    <property type="match status" value="1"/>
</dbReference>
<dbReference type="InterPro" id="IPR006669">
    <property type="entry name" value="MgtE_transporter"/>
</dbReference>
<gene>
    <name evidence="3" type="ORF">PO878_00110</name>
</gene>
<accession>A0AAE9Y7J3</accession>
<reference evidence="3" key="1">
    <citation type="submission" date="2023-01" db="EMBL/GenBank/DDBJ databases">
        <title>The diversity of Class Acidimicrobiia in South China Sea sediment environments and the proposal of Iamia marina sp. nov., a novel species of the genus Iamia.</title>
        <authorList>
            <person name="He Y."/>
            <person name="Tian X."/>
        </authorList>
    </citation>
    <scope>NUCLEOTIDE SEQUENCE</scope>
    <source>
        <strain evidence="3">DSM 19957</strain>
    </source>
</reference>
<dbReference type="InterPro" id="IPR046342">
    <property type="entry name" value="CBS_dom_sf"/>
</dbReference>
<dbReference type="Proteomes" id="UP001216390">
    <property type="component" value="Chromosome"/>
</dbReference>